<accession>A0AAW1LSQ7</accession>
<dbReference type="Proteomes" id="UP001458880">
    <property type="component" value="Unassembled WGS sequence"/>
</dbReference>
<evidence type="ECO:0000256" key="1">
    <source>
        <dbReference type="ARBA" id="ARBA00007664"/>
    </source>
</evidence>
<keyword evidence="3" id="KW-0222">Digestion</keyword>
<dbReference type="GO" id="GO:0004252">
    <property type="term" value="F:serine-type endopeptidase activity"/>
    <property type="evidence" value="ECO:0007669"/>
    <property type="project" value="UniProtKB-EC"/>
</dbReference>
<evidence type="ECO:0000256" key="5">
    <source>
        <dbReference type="ARBA" id="ARBA00022825"/>
    </source>
</evidence>
<dbReference type="EMBL" id="JASPKY010000107">
    <property type="protein sequence ID" value="KAK9736889.1"/>
    <property type="molecule type" value="Genomic_DNA"/>
</dbReference>
<dbReference type="PRINTS" id="PR00722">
    <property type="entry name" value="CHYMOTRYPSIN"/>
</dbReference>
<gene>
    <name evidence="12" type="ORF">QE152_g11171</name>
</gene>
<dbReference type="SMART" id="SM00020">
    <property type="entry name" value="Tryp_SPc"/>
    <property type="match status" value="1"/>
</dbReference>
<keyword evidence="7" id="KW-1015">Disulfide bond</keyword>
<dbReference type="Pfam" id="PF00089">
    <property type="entry name" value="Trypsin"/>
    <property type="match status" value="1"/>
</dbReference>
<evidence type="ECO:0000313" key="12">
    <source>
        <dbReference type="EMBL" id="KAK9736889.1"/>
    </source>
</evidence>
<keyword evidence="6" id="KW-0865">Zymogen</keyword>
<dbReference type="InterPro" id="IPR050430">
    <property type="entry name" value="Peptidase_S1"/>
</dbReference>
<dbReference type="Gene3D" id="2.40.10.10">
    <property type="entry name" value="Trypsin-like serine proteases"/>
    <property type="match status" value="2"/>
</dbReference>
<evidence type="ECO:0000256" key="7">
    <source>
        <dbReference type="ARBA" id="ARBA00023157"/>
    </source>
</evidence>
<evidence type="ECO:0000256" key="8">
    <source>
        <dbReference type="ARBA" id="ARBA00036320"/>
    </source>
</evidence>
<reference evidence="12 13" key="1">
    <citation type="journal article" date="2024" name="BMC Genomics">
        <title>De novo assembly and annotation of Popillia japonica's genome with initial clues to its potential as an invasive pest.</title>
        <authorList>
            <person name="Cucini C."/>
            <person name="Boschi S."/>
            <person name="Funari R."/>
            <person name="Cardaioli E."/>
            <person name="Iannotti N."/>
            <person name="Marturano G."/>
            <person name="Paoli F."/>
            <person name="Bruttini M."/>
            <person name="Carapelli A."/>
            <person name="Frati F."/>
            <person name="Nardi F."/>
        </authorList>
    </citation>
    <scope>NUCLEOTIDE SEQUENCE [LARGE SCALE GENOMIC DNA]</scope>
    <source>
        <strain evidence="12">DMR45628</strain>
    </source>
</reference>
<dbReference type="PANTHER" id="PTHR24276:SF97">
    <property type="entry name" value="GH13245P2-RELATED"/>
    <property type="match status" value="1"/>
</dbReference>
<evidence type="ECO:0000259" key="11">
    <source>
        <dbReference type="PROSITE" id="PS50240"/>
    </source>
</evidence>
<evidence type="ECO:0000256" key="2">
    <source>
        <dbReference type="ARBA" id="ARBA00022670"/>
    </source>
</evidence>
<keyword evidence="5" id="KW-0720">Serine protease</keyword>
<protein>
    <recommendedName>
        <fullName evidence="9">trypsin</fullName>
        <ecNumber evidence="9">3.4.21.4</ecNumber>
    </recommendedName>
</protein>
<dbReference type="GO" id="GO:0006508">
    <property type="term" value="P:proteolysis"/>
    <property type="evidence" value="ECO:0007669"/>
    <property type="project" value="UniProtKB-KW"/>
</dbReference>
<dbReference type="AlphaFoldDB" id="A0AAW1LSQ7"/>
<evidence type="ECO:0000256" key="6">
    <source>
        <dbReference type="ARBA" id="ARBA00023145"/>
    </source>
</evidence>
<keyword evidence="2" id="KW-0645">Protease</keyword>
<evidence type="ECO:0000256" key="9">
    <source>
        <dbReference type="ARBA" id="ARBA00038868"/>
    </source>
</evidence>
<name>A0AAW1LSQ7_POPJA</name>
<dbReference type="PANTHER" id="PTHR24276">
    <property type="entry name" value="POLYSERASE-RELATED"/>
    <property type="match status" value="1"/>
</dbReference>
<comment type="similarity">
    <text evidence="1">Belongs to the peptidase S1 family.</text>
</comment>
<dbReference type="PROSITE" id="PS00134">
    <property type="entry name" value="TRYPSIN_HIS"/>
    <property type="match status" value="1"/>
</dbReference>
<evidence type="ECO:0000256" key="3">
    <source>
        <dbReference type="ARBA" id="ARBA00022757"/>
    </source>
</evidence>
<dbReference type="EC" id="3.4.21.4" evidence="9"/>
<dbReference type="PROSITE" id="PS50240">
    <property type="entry name" value="TRYPSIN_DOM"/>
    <property type="match status" value="1"/>
</dbReference>
<comment type="catalytic activity">
    <reaction evidence="8">
        <text>Preferential cleavage: Arg-|-Xaa, Lys-|-Xaa.</text>
        <dbReference type="EC" id="3.4.21.4"/>
    </reaction>
</comment>
<dbReference type="InterPro" id="IPR009003">
    <property type="entry name" value="Peptidase_S1_PA"/>
</dbReference>
<keyword evidence="13" id="KW-1185">Reference proteome</keyword>
<evidence type="ECO:0000256" key="4">
    <source>
        <dbReference type="ARBA" id="ARBA00022801"/>
    </source>
</evidence>
<feature type="domain" description="Peptidase S1" evidence="11">
    <location>
        <begin position="33"/>
        <end position="266"/>
    </location>
</feature>
<sequence>MVIYLSILLLGVRAETSDYSEIGTRTEAPVDKPTTGTPPPEIHSEPLLNIEDTPYLVSLTRGGVKYCSAVCIDVQWLLTAAHCIRPKLGQTTRAYFGTTISNVGETRRTIARAIKHPVLPLPSGSTRSNASVTTLNNIALIKLNKPIAYSQTIGKVMFDNTNGPLENLHGRCLGYGKLCRDDDDDSKGARYVPFEIVKADALVLYRDTDLVHKRSACKCDSGGPFVLDNKLLAITVCGESCLVPRLLTNTFLRISHFEKWINRTLTSHGRKYASTFWLILKVLYFYTIL</sequence>
<dbReference type="InterPro" id="IPR018114">
    <property type="entry name" value="TRYPSIN_HIS"/>
</dbReference>
<dbReference type="InterPro" id="IPR001314">
    <property type="entry name" value="Peptidase_S1A"/>
</dbReference>
<dbReference type="SUPFAM" id="SSF50494">
    <property type="entry name" value="Trypsin-like serine proteases"/>
    <property type="match status" value="1"/>
</dbReference>
<evidence type="ECO:0000313" key="13">
    <source>
        <dbReference type="Proteomes" id="UP001458880"/>
    </source>
</evidence>
<feature type="region of interest" description="Disordered" evidence="10">
    <location>
        <begin position="22"/>
        <end position="44"/>
    </location>
</feature>
<dbReference type="InterPro" id="IPR001254">
    <property type="entry name" value="Trypsin_dom"/>
</dbReference>
<dbReference type="GO" id="GO:0007586">
    <property type="term" value="P:digestion"/>
    <property type="evidence" value="ECO:0007669"/>
    <property type="project" value="UniProtKB-KW"/>
</dbReference>
<dbReference type="InterPro" id="IPR043504">
    <property type="entry name" value="Peptidase_S1_PA_chymotrypsin"/>
</dbReference>
<evidence type="ECO:0000256" key="10">
    <source>
        <dbReference type="SAM" id="MobiDB-lite"/>
    </source>
</evidence>
<keyword evidence="4" id="KW-0378">Hydrolase</keyword>
<comment type="caution">
    <text evidence="12">The sequence shown here is derived from an EMBL/GenBank/DDBJ whole genome shotgun (WGS) entry which is preliminary data.</text>
</comment>
<proteinExistence type="inferred from homology"/>
<organism evidence="12 13">
    <name type="scientific">Popillia japonica</name>
    <name type="common">Japanese beetle</name>
    <dbReference type="NCBI Taxonomy" id="7064"/>
    <lineage>
        <taxon>Eukaryota</taxon>
        <taxon>Metazoa</taxon>
        <taxon>Ecdysozoa</taxon>
        <taxon>Arthropoda</taxon>
        <taxon>Hexapoda</taxon>
        <taxon>Insecta</taxon>
        <taxon>Pterygota</taxon>
        <taxon>Neoptera</taxon>
        <taxon>Endopterygota</taxon>
        <taxon>Coleoptera</taxon>
        <taxon>Polyphaga</taxon>
        <taxon>Scarabaeiformia</taxon>
        <taxon>Scarabaeidae</taxon>
        <taxon>Rutelinae</taxon>
        <taxon>Popillia</taxon>
    </lineage>
</organism>